<accession>A0A975A427</accession>
<dbReference type="InterPro" id="IPR000352">
    <property type="entry name" value="Pep_chain_release_fac_I"/>
</dbReference>
<evidence type="ECO:0000256" key="2">
    <source>
        <dbReference type="ARBA" id="ARBA00022481"/>
    </source>
</evidence>
<dbReference type="Gene3D" id="3.30.70.1660">
    <property type="match status" value="1"/>
</dbReference>
<dbReference type="PANTHER" id="PTHR43804:SF7">
    <property type="entry name" value="LD18447P"/>
    <property type="match status" value="1"/>
</dbReference>
<protein>
    <recommendedName>
        <fullName evidence="8">Peptide chain release factor 1</fullName>
    </recommendedName>
</protein>
<dbReference type="Pfam" id="PF00472">
    <property type="entry name" value="RF-1"/>
    <property type="match status" value="1"/>
</dbReference>
<organism evidence="6 7">
    <name type="scientific">Candidatus Nasuia deltocephalincola</name>
    <dbReference type="NCBI Taxonomy" id="1160784"/>
    <lineage>
        <taxon>Bacteria</taxon>
        <taxon>Pseudomonadati</taxon>
        <taxon>Pseudomonadota</taxon>
        <taxon>Betaproteobacteria</taxon>
        <taxon>Candidatus Nasuia</taxon>
    </lineage>
</organism>
<dbReference type="PANTHER" id="PTHR43804">
    <property type="entry name" value="LD18447P"/>
    <property type="match status" value="1"/>
</dbReference>
<dbReference type="InterPro" id="IPR005139">
    <property type="entry name" value="PCRF"/>
</dbReference>
<dbReference type="Pfam" id="PF03462">
    <property type="entry name" value="PCRF"/>
    <property type="match status" value="1"/>
</dbReference>
<proteinExistence type="inferred from homology"/>
<dbReference type="EMBL" id="CP024850">
    <property type="protein sequence ID" value="QSF25328.1"/>
    <property type="molecule type" value="Genomic_DNA"/>
</dbReference>
<dbReference type="InterPro" id="IPR050057">
    <property type="entry name" value="Prokaryotic/Mito_RF"/>
</dbReference>
<gene>
    <name evidence="6" type="ORF">CU086_00640</name>
</gene>
<evidence type="ECO:0008006" key="8">
    <source>
        <dbReference type="Google" id="ProtNLM"/>
    </source>
</evidence>
<sequence>MYEKYIEKMKWKKTIISETKTSLKGYKEVIMLIKGKKVYSKLKYESGVHRVQRFPITENRGRLHTSTCKVAVYKYLKNKKFKIKNDDLKIESFKSSGAGGQHVNKTNSAVRIKHIPTNIVVECQKERSQHKNKKHALKLIKIKILNMENEKKEKNIKVKKKKLFGKGSRSEKIRTYNFKNNRISDHRFKINVNNINSIMKGNFEKLIKKIKIYEKKNKN</sequence>
<evidence type="ECO:0000256" key="3">
    <source>
        <dbReference type="ARBA" id="ARBA00022917"/>
    </source>
</evidence>
<evidence type="ECO:0000256" key="1">
    <source>
        <dbReference type="ARBA" id="ARBA00010835"/>
    </source>
</evidence>
<dbReference type="AlphaFoldDB" id="A0A975A427"/>
<dbReference type="GO" id="GO:0005737">
    <property type="term" value="C:cytoplasm"/>
    <property type="evidence" value="ECO:0007669"/>
    <property type="project" value="UniProtKB-ARBA"/>
</dbReference>
<dbReference type="Gene3D" id="3.30.160.20">
    <property type="match status" value="1"/>
</dbReference>
<comment type="similarity">
    <text evidence="1">Belongs to the prokaryotic/mitochondrial release factor family.</text>
</comment>
<feature type="domain" description="Prokaryotic-type class I peptide chain release factors" evidence="4">
    <location>
        <begin position="79"/>
        <end position="187"/>
    </location>
</feature>
<feature type="domain" description="Peptide chain release factor" evidence="5">
    <location>
        <begin position="1"/>
        <end position="70"/>
    </location>
</feature>
<keyword evidence="2" id="KW-0488">Methylation</keyword>
<evidence type="ECO:0000259" key="4">
    <source>
        <dbReference type="Pfam" id="PF00472"/>
    </source>
</evidence>
<evidence type="ECO:0000259" key="5">
    <source>
        <dbReference type="Pfam" id="PF03462"/>
    </source>
</evidence>
<keyword evidence="3" id="KW-0648">Protein biosynthesis</keyword>
<dbReference type="InterPro" id="IPR045853">
    <property type="entry name" value="Pep_chain_release_fac_I_sf"/>
</dbReference>
<evidence type="ECO:0000313" key="7">
    <source>
        <dbReference type="Proteomes" id="UP000663075"/>
    </source>
</evidence>
<dbReference type="Proteomes" id="UP000663075">
    <property type="component" value="Chromosome"/>
</dbReference>
<dbReference type="SUPFAM" id="SSF75620">
    <property type="entry name" value="Release factor"/>
    <property type="match status" value="1"/>
</dbReference>
<dbReference type="FunFam" id="3.30.160.20:FF:000004">
    <property type="entry name" value="Peptide chain release factor 1"/>
    <property type="match status" value="1"/>
</dbReference>
<dbReference type="GO" id="GO:0003747">
    <property type="term" value="F:translation release factor activity"/>
    <property type="evidence" value="ECO:0007669"/>
    <property type="project" value="InterPro"/>
</dbReference>
<reference evidence="6" key="1">
    <citation type="submission" date="2017-11" db="EMBL/GenBank/DDBJ databases">
        <authorList>
            <person name="Jian Z."/>
        </authorList>
    </citation>
    <scope>NUCLEOTIDE SEQUENCE</scope>
    <source>
        <strain evidence="6">YC</strain>
    </source>
</reference>
<evidence type="ECO:0000313" key="6">
    <source>
        <dbReference type="EMBL" id="QSF25328.1"/>
    </source>
</evidence>
<name>A0A975A427_9PROT</name>
<keyword evidence="7" id="KW-1185">Reference proteome</keyword>